<keyword evidence="4 5" id="KW-0642">Proline metabolism</keyword>
<keyword evidence="9" id="KW-1185">Reference proteome</keyword>
<dbReference type="GO" id="GO:0005739">
    <property type="term" value="C:mitochondrion"/>
    <property type="evidence" value="ECO:0007669"/>
    <property type="project" value="TreeGrafter"/>
</dbReference>
<reference evidence="9" key="1">
    <citation type="submission" date="2012-12" db="EMBL/GenBank/DDBJ databases">
        <authorList>
            <person name="Hellsten U."/>
            <person name="Grimwood J."/>
            <person name="Chapman J.A."/>
            <person name="Shapiro H."/>
            <person name="Aerts A."/>
            <person name="Otillar R.P."/>
            <person name="Terry A.Y."/>
            <person name="Boore J.L."/>
            <person name="Simakov O."/>
            <person name="Marletaz F."/>
            <person name="Cho S.-J."/>
            <person name="Edsinger-Gonzales E."/>
            <person name="Havlak P."/>
            <person name="Kuo D.-H."/>
            <person name="Larsson T."/>
            <person name="Lv J."/>
            <person name="Arendt D."/>
            <person name="Savage R."/>
            <person name="Osoegawa K."/>
            <person name="de Jong P."/>
            <person name="Lindberg D.R."/>
            <person name="Seaver E.C."/>
            <person name="Weisblat D.A."/>
            <person name="Putnam N.H."/>
            <person name="Grigoriev I.V."/>
            <person name="Rokhsar D.S."/>
        </authorList>
    </citation>
    <scope>NUCLEOTIDE SEQUENCE</scope>
    <source>
        <strain evidence="9">I ESC-2004</strain>
    </source>
</reference>
<accession>R7UNF8</accession>
<dbReference type="OMA" id="GPLKKYH"/>
<keyword evidence="5" id="KW-0285">Flavoprotein</keyword>
<feature type="domain" description="EF-hand" evidence="6">
    <location>
        <begin position="305"/>
        <end position="340"/>
    </location>
</feature>
<dbReference type="STRING" id="283909.R7UNF8"/>
<evidence type="ECO:0000256" key="1">
    <source>
        <dbReference type="ARBA" id="ARBA00004739"/>
    </source>
</evidence>
<sequence length="631" mass="72042">MARRLLTAFKFHSKTLNDFHHFGSRCAYQNLSICSKRNKASTAATAQPINEQEDVKDLETTPDPAFARIDTSFDDAQEAFKSKTNSELIRAYLVLQSCAVKPLVDYNKQLLAFGRKFLGKTLFEKFMKGTFYGQFVAGKDIDEIKPIAERNKSYGVKSILDYSVEMDLSREQAKDVEMDAVASVGDKGYAANDEADLANRFQGHRDFGDRRDNVMSARTYFYKDEAMCDENLQHFINGIDAVSGATNATGFAAVKLTALGRPQFLLQLSEVLARVRRYYETLASGYGTGKLQMADFERHLKSFKVGKEERQKWFTILDITGDGEIDLLDWHNLLEINLGLAKLLQIPNLKTGKLEPLVDALTDKEEEQMMNMLRRMDTIATYGKQKDVRVMIDAEQTYFQPAINRLCMEMMRKYNKDKAIIFNTYQCYLKDAHNMITLDLALSKRENFHFGAKLVRGAYLEQERDRAATLGYEDPINPSYEATTAMYEKVLTEVMQSIQERPKGDIAVMVASHNEDTVRFTLQKMQEYNIRSTDRLICFGQLLGMCDQVSFMLGQAGYSVYKYVPYGPVEEVLPYLSRRATENNTMLAKAKKERRLLRQELLRRFASLKFFYRPTPPAVSPLDAMQGKTSA</sequence>
<dbReference type="InterPro" id="IPR002048">
    <property type="entry name" value="EF_hand_dom"/>
</dbReference>
<dbReference type="GO" id="GO:0010133">
    <property type="term" value="P:L-proline catabolic process to L-glutamate"/>
    <property type="evidence" value="ECO:0007669"/>
    <property type="project" value="TreeGrafter"/>
</dbReference>
<keyword evidence="5" id="KW-0274">FAD</keyword>
<dbReference type="SUPFAM" id="SSF47473">
    <property type="entry name" value="EF-hand"/>
    <property type="match status" value="1"/>
</dbReference>
<dbReference type="GO" id="GO:0071949">
    <property type="term" value="F:FAD binding"/>
    <property type="evidence" value="ECO:0007669"/>
    <property type="project" value="TreeGrafter"/>
</dbReference>
<evidence type="ECO:0000313" key="8">
    <source>
        <dbReference type="EnsemblMetazoa" id="CapteP221342"/>
    </source>
</evidence>
<dbReference type="GO" id="GO:0004657">
    <property type="term" value="F:proline dehydrogenase activity"/>
    <property type="evidence" value="ECO:0007669"/>
    <property type="project" value="UniProtKB-EC"/>
</dbReference>
<dbReference type="InterPro" id="IPR011992">
    <property type="entry name" value="EF-hand-dom_pair"/>
</dbReference>
<dbReference type="FunCoup" id="R7UNF8">
    <property type="interactions" value="515"/>
</dbReference>
<dbReference type="OrthoDB" id="5464at2759"/>
<dbReference type="EMBL" id="AMQN01001107">
    <property type="status" value="NOT_ANNOTATED_CDS"/>
    <property type="molecule type" value="Genomic_DNA"/>
</dbReference>
<dbReference type="InterPro" id="IPR002872">
    <property type="entry name" value="Proline_DH_dom"/>
</dbReference>
<keyword evidence="3 5" id="KW-0560">Oxidoreductase</keyword>
<dbReference type="PROSITE" id="PS50222">
    <property type="entry name" value="EF_HAND_2"/>
    <property type="match status" value="1"/>
</dbReference>
<comment type="cofactor">
    <cofactor evidence="5">
        <name>FAD</name>
        <dbReference type="ChEBI" id="CHEBI:57692"/>
    </cofactor>
</comment>
<organism evidence="7">
    <name type="scientific">Capitella teleta</name>
    <name type="common">Polychaete worm</name>
    <dbReference type="NCBI Taxonomy" id="283909"/>
    <lineage>
        <taxon>Eukaryota</taxon>
        <taxon>Metazoa</taxon>
        <taxon>Spiralia</taxon>
        <taxon>Lophotrochozoa</taxon>
        <taxon>Annelida</taxon>
        <taxon>Polychaeta</taxon>
        <taxon>Sedentaria</taxon>
        <taxon>Scolecida</taxon>
        <taxon>Capitellidae</taxon>
        <taxon>Capitella</taxon>
    </lineage>
</organism>
<dbReference type="EnsemblMetazoa" id="CapteT221342">
    <property type="protein sequence ID" value="CapteP221342"/>
    <property type="gene ID" value="CapteG221342"/>
</dbReference>
<dbReference type="HOGENOM" id="CLU_018202_3_1_1"/>
<dbReference type="InterPro" id="IPR029041">
    <property type="entry name" value="FAD-linked_oxidoreductase-like"/>
</dbReference>
<dbReference type="EC" id="1.5.5.2" evidence="5"/>
<evidence type="ECO:0000256" key="3">
    <source>
        <dbReference type="ARBA" id="ARBA00023002"/>
    </source>
</evidence>
<reference evidence="7 9" key="2">
    <citation type="journal article" date="2013" name="Nature">
        <title>Insights into bilaterian evolution from three spiralian genomes.</title>
        <authorList>
            <person name="Simakov O."/>
            <person name="Marletaz F."/>
            <person name="Cho S.J."/>
            <person name="Edsinger-Gonzales E."/>
            <person name="Havlak P."/>
            <person name="Hellsten U."/>
            <person name="Kuo D.H."/>
            <person name="Larsson T."/>
            <person name="Lv J."/>
            <person name="Arendt D."/>
            <person name="Savage R."/>
            <person name="Osoegawa K."/>
            <person name="de Jong P."/>
            <person name="Grimwood J."/>
            <person name="Chapman J.A."/>
            <person name="Shapiro H."/>
            <person name="Aerts A."/>
            <person name="Otillar R.P."/>
            <person name="Terry A.Y."/>
            <person name="Boore J.L."/>
            <person name="Grigoriev I.V."/>
            <person name="Lindberg D.R."/>
            <person name="Seaver E.C."/>
            <person name="Weisblat D.A."/>
            <person name="Putnam N.H."/>
            <person name="Rokhsar D.S."/>
        </authorList>
    </citation>
    <scope>NUCLEOTIDE SEQUENCE</scope>
    <source>
        <strain evidence="7 9">I ESC-2004</strain>
    </source>
</reference>
<evidence type="ECO:0000259" key="6">
    <source>
        <dbReference type="PROSITE" id="PS50222"/>
    </source>
</evidence>
<dbReference type="FunFam" id="3.20.20.220:FF:000012">
    <property type="entry name" value="Proline dehydrogenase"/>
    <property type="match status" value="1"/>
</dbReference>
<name>R7UNF8_CAPTE</name>
<dbReference type="InterPro" id="IPR015659">
    <property type="entry name" value="Proline_oxidase"/>
</dbReference>
<protein>
    <recommendedName>
        <fullName evidence="5">Proline dehydrogenase</fullName>
        <ecNumber evidence="5">1.5.5.2</ecNumber>
    </recommendedName>
</protein>
<dbReference type="Pfam" id="PF01619">
    <property type="entry name" value="Pro_dh"/>
    <property type="match status" value="1"/>
</dbReference>
<comment type="function">
    <text evidence="5">Converts proline to delta-1-pyrroline-5-carboxylate.</text>
</comment>
<comment type="pathway">
    <text evidence="1">Amino-acid degradation; L-proline degradation into L-glutamate; L-glutamate from L-proline: step 1/2.</text>
</comment>
<evidence type="ECO:0000256" key="5">
    <source>
        <dbReference type="RuleBase" id="RU364054"/>
    </source>
</evidence>
<comment type="catalytic activity">
    <reaction evidence="5">
        <text>L-proline + a quinone = (S)-1-pyrroline-5-carboxylate + a quinol + H(+)</text>
        <dbReference type="Rhea" id="RHEA:23784"/>
        <dbReference type="ChEBI" id="CHEBI:15378"/>
        <dbReference type="ChEBI" id="CHEBI:17388"/>
        <dbReference type="ChEBI" id="CHEBI:24646"/>
        <dbReference type="ChEBI" id="CHEBI:60039"/>
        <dbReference type="ChEBI" id="CHEBI:132124"/>
        <dbReference type="EC" id="1.5.5.2"/>
    </reaction>
</comment>
<evidence type="ECO:0000256" key="2">
    <source>
        <dbReference type="ARBA" id="ARBA00005869"/>
    </source>
</evidence>
<gene>
    <name evidence="7" type="ORF">CAPTEDRAFT_221342</name>
</gene>
<evidence type="ECO:0000256" key="4">
    <source>
        <dbReference type="ARBA" id="ARBA00023062"/>
    </source>
</evidence>
<reference evidence="8" key="3">
    <citation type="submission" date="2015-06" db="UniProtKB">
        <authorList>
            <consortium name="EnsemblMetazoa"/>
        </authorList>
    </citation>
    <scope>IDENTIFICATION</scope>
</reference>
<dbReference type="Proteomes" id="UP000014760">
    <property type="component" value="Unassembled WGS sequence"/>
</dbReference>
<dbReference type="EMBL" id="KB299619">
    <property type="protein sequence ID" value="ELU07760.1"/>
    <property type="molecule type" value="Genomic_DNA"/>
</dbReference>
<dbReference type="SUPFAM" id="SSF51730">
    <property type="entry name" value="FAD-linked oxidoreductase"/>
    <property type="match status" value="1"/>
</dbReference>
<comment type="similarity">
    <text evidence="2 5">Belongs to the proline oxidase family.</text>
</comment>
<evidence type="ECO:0000313" key="9">
    <source>
        <dbReference type="Proteomes" id="UP000014760"/>
    </source>
</evidence>
<dbReference type="PANTHER" id="PTHR13914">
    <property type="entry name" value="PROLINE OXIDASE"/>
    <property type="match status" value="1"/>
</dbReference>
<evidence type="ECO:0000313" key="7">
    <source>
        <dbReference type="EMBL" id="ELU07760.1"/>
    </source>
</evidence>
<dbReference type="AlphaFoldDB" id="R7UNF8"/>
<dbReference type="PANTHER" id="PTHR13914:SF0">
    <property type="entry name" value="PROLINE DEHYDROGENASE 1, MITOCHONDRIAL"/>
    <property type="match status" value="1"/>
</dbReference>
<proteinExistence type="inferred from homology"/>
<dbReference type="Gene3D" id="3.20.20.220">
    <property type="match status" value="2"/>
</dbReference>
<dbReference type="GO" id="GO:0005509">
    <property type="term" value="F:calcium ion binding"/>
    <property type="evidence" value="ECO:0007669"/>
    <property type="project" value="InterPro"/>
</dbReference>